<keyword evidence="3" id="KW-1185">Reference proteome</keyword>
<protein>
    <submittedName>
        <fullName evidence="2">Uncharacterized protein</fullName>
    </submittedName>
</protein>
<gene>
    <name evidence="2" type="ORF">SAMN05660831_02113</name>
</gene>
<reference evidence="2 3" key="1">
    <citation type="submission" date="2016-10" db="EMBL/GenBank/DDBJ databases">
        <authorList>
            <person name="de Groot N.N."/>
        </authorList>
    </citation>
    <scope>NUCLEOTIDE SEQUENCE [LARGE SCALE GENOMIC DNA]</scope>
    <source>
        <strain evidence="2 3">HL3</strain>
    </source>
</reference>
<name>A0A1I1UDJ6_9GAMM</name>
<proteinExistence type="predicted"/>
<dbReference type="RefSeq" id="WP_093428746.1">
    <property type="nucleotide sequence ID" value="NZ_FOMJ01000007.1"/>
</dbReference>
<evidence type="ECO:0000313" key="2">
    <source>
        <dbReference type="EMBL" id="SFD68695.1"/>
    </source>
</evidence>
<organism evidence="2 3">
    <name type="scientific">Thiohalospira halophila DSM 15071</name>
    <dbReference type="NCBI Taxonomy" id="1123397"/>
    <lineage>
        <taxon>Bacteria</taxon>
        <taxon>Pseudomonadati</taxon>
        <taxon>Pseudomonadota</taxon>
        <taxon>Gammaproteobacteria</taxon>
        <taxon>Thiohalospirales</taxon>
        <taxon>Thiohalospiraceae</taxon>
        <taxon>Thiohalospira</taxon>
    </lineage>
</organism>
<dbReference type="Proteomes" id="UP000198611">
    <property type="component" value="Unassembled WGS sequence"/>
</dbReference>
<feature type="transmembrane region" description="Helical" evidence="1">
    <location>
        <begin position="7"/>
        <end position="27"/>
    </location>
</feature>
<sequence length="236" mass="25287">MDIIWMILGYGLALFAVLMFIVAVVGLVRPSALANDRDPNPTRRGTVGPALGVAVGALIIGRALMPEPDAGTSAESANPADPEAAAEAALRDAGGWGASYEIGEVRSTLQVGDEMLGEVFVDLGPTGSQADAVRTWGQAARDILTEAGEPALEHYDRVLFYLRQETQGGGHHLAAKARWTTDDARDLIDEQHTQPYQRWIDQVHELELKPMGGRAVAAWCSENRQDAPGFCRSAGL</sequence>
<keyword evidence="1" id="KW-1133">Transmembrane helix</keyword>
<dbReference type="EMBL" id="FOMJ01000007">
    <property type="protein sequence ID" value="SFD68695.1"/>
    <property type="molecule type" value="Genomic_DNA"/>
</dbReference>
<keyword evidence="1" id="KW-0472">Membrane</keyword>
<dbReference type="STRING" id="1123397.SAMN05660831_02113"/>
<accession>A0A1I1UDJ6</accession>
<evidence type="ECO:0000256" key="1">
    <source>
        <dbReference type="SAM" id="Phobius"/>
    </source>
</evidence>
<evidence type="ECO:0000313" key="3">
    <source>
        <dbReference type="Proteomes" id="UP000198611"/>
    </source>
</evidence>
<keyword evidence="1" id="KW-0812">Transmembrane</keyword>
<dbReference type="AlphaFoldDB" id="A0A1I1UDJ6"/>
<feature type="transmembrane region" description="Helical" evidence="1">
    <location>
        <begin position="47"/>
        <end position="65"/>
    </location>
</feature>